<evidence type="ECO:0000313" key="2">
    <source>
        <dbReference type="EMBL" id="RDK42840.1"/>
    </source>
</evidence>
<proteinExistence type="predicted"/>
<gene>
    <name evidence="2" type="ORF">M752DRAFT_326585</name>
</gene>
<keyword evidence="3" id="KW-1185">Reference proteome</keyword>
<feature type="compositionally biased region" description="Polar residues" evidence="1">
    <location>
        <begin position="355"/>
        <end position="365"/>
    </location>
</feature>
<feature type="region of interest" description="Disordered" evidence="1">
    <location>
        <begin position="280"/>
        <end position="372"/>
    </location>
</feature>
<evidence type="ECO:0000313" key="3">
    <source>
        <dbReference type="Proteomes" id="UP000254937"/>
    </source>
</evidence>
<organism evidence="2 3">
    <name type="scientific">Aspergillus phoenicis ATCC 13157</name>
    <dbReference type="NCBI Taxonomy" id="1353007"/>
    <lineage>
        <taxon>Eukaryota</taxon>
        <taxon>Fungi</taxon>
        <taxon>Dikarya</taxon>
        <taxon>Ascomycota</taxon>
        <taxon>Pezizomycotina</taxon>
        <taxon>Eurotiomycetes</taxon>
        <taxon>Eurotiomycetidae</taxon>
        <taxon>Eurotiales</taxon>
        <taxon>Aspergillaceae</taxon>
        <taxon>Aspergillus</taxon>
    </lineage>
</organism>
<name>A0A370PKX7_ASPPH</name>
<feature type="compositionally biased region" description="Acidic residues" evidence="1">
    <location>
        <begin position="297"/>
        <end position="309"/>
    </location>
</feature>
<feature type="compositionally biased region" description="Acidic residues" evidence="1">
    <location>
        <begin position="316"/>
        <end position="341"/>
    </location>
</feature>
<feature type="region of interest" description="Disordered" evidence="1">
    <location>
        <begin position="229"/>
        <end position="251"/>
    </location>
</feature>
<feature type="compositionally biased region" description="Basic and acidic residues" evidence="1">
    <location>
        <begin position="342"/>
        <end position="354"/>
    </location>
</feature>
<protein>
    <submittedName>
        <fullName evidence="2">Uncharacterized protein</fullName>
    </submittedName>
</protein>
<sequence length="372" mass="42973">MARYIMPLKDEQRLPEGAPAIAASFAEFQYQFEAFTHDWSSLVVAGSAALIPLLPIREDVSPTVSAAVERPEEYYYDSLSAYQEHRDVYCPEMAVSSYSAYEMRLFKYRKQNFEVFWESFDRSRVDMDYFKELREDRDLHPKNVKGLGRLILAEMVVSGRRPYTDYLTSRALKKLGDAQDPEFTGPTVYTRLEIPYTKRFTADRVRQFVARHSSIPFLFGTLNEILKGSGSAKPEEKELPGRLGFMKDNPGRQMIGSFYPLDEQGWAEAAYEVMDHLSDCEELSSGSEGTEYRRSEEEDSEEEDSEEEEIEKKDSEEEDSEEEDSEEQEIEEEDSEEEDSEKQDSKGPENREATDSSVVEHSNNTDVHRREQ</sequence>
<reference evidence="2 3" key="1">
    <citation type="submission" date="2018-07" db="EMBL/GenBank/DDBJ databases">
        <title>Section-level genome sequencing of Aspergillus section Nigri to investigate inter- and intra-species variation.</title>
        <authorList>
            <consortium name="DOE Joint Genome Institute"/>
            <person name="Vesth T.C."/>
            <person name="Nybo J.L."/>
            <person name="Theobald S."/>
            <person name="Frisvad J.C."/>
            <person name="Larsen T.O."/>
            <person name="Nielsen K.F."/>
            <person name="Hoof J.B."/>
            <person name="Brandl J."/>
            <person name="Salamov A."/>
            <person name="Riley R."/>
            <person name="Gladden J.M."/>
            <person name="Phatale P."/>
            <person name="Nielsen M.T."/>
            <person name="Lyhne E.K."/>
            <person name="Kogle M.E."/>
            <person name="Strasser K."/>
            <person name="McDonnell E."/>
            <person name="Barry K."/>
            <person name="Clum A."/>
            <person name="Chen C."/>
            <person name="Nolan M."/>
            <person name="Sandor L."/>
            <person name="Kuo A."/>
            <person name="Lipzen A."/>
            <person name="Hainaut M."/>
            <person name="Drula E."/>
            <person name="Tsang A."/>
            <person name="Magnuson J.K."/>
            <person name="Henrissat B."/>
            <person name="Wiebenga A."/>
            <person name="Simmons B.A."/>
            <person name="Makela M.R."/>
            <person name="De vries R.P."/>
            <person name="Grigoriev I.V."/>
            <person name="Mortensen U.H."/>
            <person name="Baker S.E."/>
            <person name="Andersen M.R."/>
        </authorList>
    </citation>
    <scope>NUCLEOTIDE SEQUENCE [LARGE SCALE GENOMIC DNA]</scope>
    <source>
        <strain evidence="2 3">ATCC 13157</strain>
    </source>
</reference>
<dbReference type="AlphaFoldDB" id="A0A370PKX7"/>
<evidence type="ECO:0000256" key="1">
    <source>
        <dbReference type="SAM" id="MobiDB-lite"/>
    </source>
</evidence>
<accession>A0A370PKX7</accession>
<dbReference type="EMBL" id="KZ851852">
    <property type="protein sequence ID" value="RDK42840.1"/>
    <property type="molecule type" value="Genomic_DNA"/>
</dbReference>
<dbReference type="Proteomes" id="UP000254937">
    <property type="component" value="Unassembled WGS sequence"/>
</dbReference>